<dbReference type="GO" id="GO:0009090">
    <property type="term" value="P:homoserine biosynthetic process"/>
    <property type="evidence" value="ECO:0007669"/>
    <property type="project" value="TreeGrafter"/>
</dbReference>
<evidence type="ECO:0000313" key="10">
    <source>
        <dbReference type="Proteomes" id="UP000015502"/>
    </source>
</evidence>
<evidence type="ECO:0000256" key="1">
    <source>
        <dbReference type="ARBA" id="ARBA00010122"/>
    </source>
</evidence>
<dbReference type="GO" id="GO:0009088">
    <property type="term" value="P:threonine biosynthetic process"/>
    <property type="evidence" value="ECO:0007669"/>
    <property type="project" value="UniProtKB-UniPathway"/>
</dbReference>
<dbReference type="OrthoDB" id="8904at2157"/>
<dbReference type="STRING" id="523849.OCC_03437"/>
<evidence type="ECO:0000256" key="6">
    <source>
        <dbReference type="RuleBase" id="RU003448"/>
    </source>
</evidence>
<keyword evidence="3" id="KW-0547">Nucleotide-binding</keyword>
<evidence type="ECO:0000259" key="8">
    <source>
        <dbReference type="Pfam" id="PF00696"/>
    </source>
</evidence>
<dbReference type="HOGENOM" id="CLU_009116_6_3_2"/>
<reference evidence="9 10" key="1">
    <citation type="journal article" date="2012" name="J. Bacteriol.">
        <title>Genome sequence of the model hyperthermophilic archaeon Thermococcus litoralis NS-C.</title>
        <authorList>
            <person name="Gardner A.F."/>
            <person name="Kumar S."/>
            <person name="Perler F.B."/>
        </authorList>
    </citation>
    <scope>NUCLEOTIDE SEQUENCE [LARGE SCALE GENOMIC DNA]</scope>
    <source>
        <strain evidence="10">ATCC 51850 / DSM 5473 / JCM 8560 / NS-C</strain>
    </source>
</reference>
<dbReference type="KEGG" id="tlt:OCC_03437"/>
<comment type="pathway">
    <text evidence="7">Amino-acid biosynthesis; L-threonine biosynthesis; L-threonine from L-aspartate: step 1/5.</text>
</comment>
<dbReference type="UniPathway" id="UPA00050">
    <property type="reaction ID" value="UER00461"/>
</dbReference>
<dbReference type="Proteomes" id="UP000015502">
    <property type="component" value="Chromosome"/>
</dbReference>
<evidence type="ECO:0000256" key="4">
    <source>
        <dbReference type="ARBA" id="ARBA00022777"/>
    </source>
</evidence>
<dbReference type="NCBIfam" id="NF006234">
    <property type="entry name" value="PRK08373.1"/>
    <property type="match status" value="1"/>
</dbReference>
<comment type="catalytic activity">
    <reaction evidence="6">
        <text>L-aspartate + ATP = 4-phospho-L-aspartate + ADP</text>
        <dbReference type="Rhea" id="RHEA:23776"/>
        <dbReference type="ChEBI" id="CHEBI:29991"/>
        <dbReference type="ChEBI" id="CHEBI:30616"/>
        <dbReference type="ChEBI" id="CHEBI:57535"/>
        <dbReference type="ChEBI" id="CHEBI:456216"/>
        <dbReference type="EC" id="2.7.2.4"/>
    </reaction>
</comment>
<dbReference type="InterPro" id="IPR001341">
    <property type="entry name" value="Asp_kinase"/>
</dbReference>
<dbReference type="PaxDb" id="523849-OCC_03437"/>
<dbReference type="InterPro" id="IPR001048">
    <property type="entry name" value="Asp/Glu/Uridylate_kinase"/>
</dbReference>
<keyword evidence="10" id="KW-1185">Reference proteome</keyword>
<feature type="domain" description="Aspartate/glutamate/uridylate kinase" evidence="8">
    <location>
        <begin position="7"/>
        <end position="269"/>
    </location>
</feature>
<dbReference type="UniPathway" id="UPA00051">
    <property type="reaction ID" value="UER00462"/>
</dbReference>
<protein>
    <recommendedName>
        <fullName evidence="6">Aspartokinase</fullName>
        <ecNumber evidence="6">2.7.2.4</ecNumber>
    </recommendedName>
</protein>
<dbReference type="EMBL" id="CP006670">
    <property type="protein sequence ID" value="EHR77903.1"/>
    <property type="molecule type" value="Genomic_DNA"/>
</dbReference>
<dbReference type="EC" id="2.7.2.4" evidence="6"/>
<evidence type="ECO:0000256" key="2">
    <source>
        <dbReference type="ARBA" id="ARBA00022679"/>
    </source>
</evidence>
<keyword evidence="2 6" id="KW-0808">Transferase</keyword>
<dbReference type="UniPathway" id="UPA00034">
    <property type="reaction ID" value="UER00015"/>
</dbReference>
<dbReference type="InterPro" id="IPR036393">
    <property type="entry name" value="AceGlu_kinase-like_sf"/>
</dbReference>
<accession>H3ZQA9</accession>
<dbReference type="RefSeq" id="WP_004069590.1">
    <property type="nucleotide sequence ID" value="NC_022084.1"/>
</dbReference>
<dbReference type="Gene3D" id="3.40.1160.10">
    <property type="entry name" value="Acetylglutamate kinase-like"/>
    <property type="match status" value="1"/>
</dbReference>
<keyword evidence="5" id="KW-0067">ATP-binding</keyword>
<evidence type="ECO:0000256" key="7">
    <source>
        <dbReference type="RuleBase" id="RU004249"/>
    </source>
</evidence>
<dbReference type="InterPro" id="IPR011819">
    <property type="entry name" value="AspKin_pair"/>
</dbReference>
<dbReference type="GO" id="GO:0009089">
    <property type="term" value="P:lysine biosynthetic process via diaminopimelate"/>
    <property type="evidence" value="ECO:0007669"/>
    <property type="project" value="UniProtKB-UniPathway"/>
</dbReference>
<dbReference type="InterPro" id="IPR018042">
    <property type="entry name" value="Aspartate_kinase_CS"/>
</dbReference>
<sequence length="362" mass="40397">MIYKLSRIVVKFGGSSIRNSFEDALELVQKFWEKKSEVVVVLSALKGVTDLLLELAERKSPELLEEFTNIHLATAEKFGVNIDIEEELKELRFVLKNERAFPSKKAYTDHVFSFGERLSVKLFSSTLNERGIESAPIDAFYLVETNGNFGNAEVNLEKTKNNLWMLEELLKAGKVPVVTGFLGKFNSLRTTLGRGGSDYTASVLGRLLNARAVLIMSDVKGIYTANPRIVKNVRIIPFISYDEALIASKLGLKALHERAIEPVKNRVPLIFGRTNKWRLGTLVSNFTLKIPLITYKIIGEKAKIGVIGASCSVPYPVVEQKEEYTCFMVGKAELEDVLNEVHEVIFGESSSSSNNSELWAGI</sequence>
<comment type="pathway">
    <text evidence="7">Amino-acid biosynthesis; L-methionine biosynthesis via de novo pathway; L-homoserine from L-aspartate: step 1/3.</text>
</comment>
<keyword evidence="4 6" id="KW-0418">Kinase</keyword>
<evidence type="ECO:0000313" key="9">
    <source>
        <dbReference type="EMBL" id="EHR77903.1"/>
    </source>
</evidence>
<proteinExistence type="inferred from homology"/>
<dbReference type="GeneID" id="16550011"/>
<dbReference type="SUPFAM" id="SSF53633">
    <property type="entry name" value="Carbamate kinase-like"/>
    <property type="match status" value="1"/>
</dbReference>
<dbReference type="AlphaFoldDB" id="H3ZQA9"/>
<keyword evidence="7" id="KW-0028">Amino-acid biosynthesis</keyword>
<gene>
    <name evidence="9" type="ORF">OCC_03437</name>
</gene>
<evidence type="ECO:0000256" key="5">
    <source>
        <dbReference type="ARBA" id="ARBA00022840"/>
    </source>
</evidence>
<dbReference type="GO" id="GO:0005829">
    <property type="term" value="C:cytosol"/>
    <property type="evidence" value="ECO:0007669"/>
    <property type="project" value="TreeGrafter"/>
</dbReference>
<dbReference type="PROSITE" id="PS00324">
    <property type="entry name" value="ASPARTOKINASE"/>
    <property type="match status" value="1"/>
</dbReference>
<dbReference type="GO" id="GO:0005524">
    <property type="term" value="F:ATP binding"/>
    <property type="evidence" value="ECO:0007669"/>
    <property type="project" value="UniProtKB-KW"/>
</dbReference>
<dbReference type="GO" id="GO:0004072">
    <property type="term" value="F:aspartate kinase activity"/>
    <property type="evidence" value="ECO:0007669"/>
    <property type="project" value="UniProtKB-EC"/>
</dbReference>
<dbReference type="Pfam" id="PF00696">
    <property type="entry name" value="AA_kinase"/>
    <property type="match status" value="1"/>
</dbReference>
<organism evidence="9 10">
    <name type="scientific">Thermococcus litoralis (strain ATCC 51850 / DSM 5473 / JCM 8560 / NS-C)</name>
    <dbReference type="NCBI Taxonomy" id="523849"/>
    <lineage>
        <taxon>Archaea</taxon>
        <taxon>Methanobacteriati</taxon>
        <taxon>Methanobacteriota</taxon>
        <taxon>Thermococci</taxon>
        <taxon>Thermococcales</taxon>
        <taxon>Thermococcaceae</taxon>
        <taxon>Thermococcus</taxon>
    </lineage>
</organism>
<name>H3ZQA9_THELN</name>
<comment type="pathway">
    <text evidence="7">Amino-acid biosynthesis; L-lysine biosynthesis via DAP pathway; (S)-tetrahydrodipicolinate from L-aspartate: step 1/4.</text>
</comment>
<dbReference type="NCBIfam" id="TIGR02078">
    <property type="entry name" value="AspKin_pair"/>
    <property type="match status" value="1"/>
</dbReference>
<dbReference type="PANTHER" id="PTHR21499:SF70">
    <property type="entry name" value="ASPARTOKINASE"/>
    <property type="match status" value="1"/>
</dbReference>
<comment type="similarity">
    <text evidence="1 6">Belongs to the aspartokinase family.</text>
</comment>
<dbReference type="CDD" id="cd04234">
    <property type="entry name" value="AAK_AK"/>
    <property type="match status" value="1"/>
</dbReference>
<dbReference type="PANTHER" id="PTHR21499">
    <property type="entry name" value="ASPARTATE KINASE"/>
    <property type="match status" value="1"/>
</dbReference>
<evidence type="ECO:0000256" key="3">
    <source>
        <dbReference type="ARBA" id="ARBA00022741"/>
    </source>
</evidence>
<dbReference type="NCBIfam" id="TIGR00657">
    <property type="entry name" value="asp_kinases"/>
    <property type="match status" value="1"/>
</dbReference>